<feature type="compositionally biased region" description="Low complexity" evidence="1">
    <location>
        <begin position="271"/>
        <end position="298"/>
    </location>
</feature>
<reference evidence="4" key="1">
    <citation type="submission" date="2021-11" db="EMBL/GenBank/DDBJ databases">
        <title>Isoprene-degrading acetogen.</title>
        <authorList>
            <person name="Yang Y."/>
            <person name="Jin H."/>
            <person name="Yan J."/>
        </authorList>
    </citation>
    <scope>NUCLEOTIDE SEQUENCE</scope>
    <source>
        <strain evidence="4">Berkeley</strain>
    </source>
</reference>
<evidence type="ECO:0000256" key="1">
    <source>
        <dbReference type="SAM" id="MobiDB-lite"/>
    </source>
</evidence>
<organism evidence="4 5">
    <name type="scientific">Acetobacterium wieringae</name>
    <dbReference type="NCBI Taxonomy" id="52694"/>
    <lineage>
        <taxon>Bacteria</taxon>
        <taxon>Bacillati</taxon>
        <taxon>Bacillota</taxon>
        <taxon>Clostridia</taxon>
        <taxon>Eubacteriales</taxon>
        <taxon>Eubacteriaceae</taxon>
        <taxon>Acetobacterium</taxon>
    </lineage>
</organism>
<feature type="transmembrane region" description="Helical" evidence="2">
    <location>
        <begin position="63"/>
        <end position="82"/>
    </location>
</feature>
<name>A0ABY6HGJ0_9FIRM</name>
<dbReference type="RefSeq" id="WP_263992971.1">
    <property type="nucleotide sequence ID" value="NZ_CP087994.1"/>
</dbReference>
<feature type="compositionally biased region" description="Basic and acidic residues" evidence="1">
    <location>
        <begin position="339"/>
        <end position="358"/>
    </location>
</feature>
<dbReference type="Proteomes" id="UP001163550">
    <property type="component" value="Chromosome"/>
</dbReference>
<keyword evidence="5" id="KW-1185">Reference proteome</keyword>
<proteinExistence type="predicted"/>
<evidence type="ECO:0000256" key="2">
    <source>
        <dbReference type="SAM" id="Phobius"/>
    </source>
</evidence>
<gene>
    <name evidence="4" type="ORF">LNN31_04140</name>
</gene>
<keyword evidence="2" id="KW-1133">Transmembrane helix</keyword>
<protein>
    <recommendedName>
        <fullName evidence="3">Anti-sigma factor RsgI-like middle domain-containing protein</fullName>
    </recommendedName>
</protein>
<evidence type="ECO:0000259" key="3">
    <source>
        <dbReference type="Pfam" id="PF23750"/>
    </source>
</evidence>
<dbReference type="EMBL" id="CP087994">
    <property type="protein sequence ID" value="UYO63629.1"/>
    <property type="molecule type" value="Genomic_DNA"/>
</dbReference>
<evidence type="ECO:0000313" key="5">
    <source>
        <dbReference type="Proteomes" id="UP001163550"/>
    </source>
</evidence>
<dbReference type="Pfam" id="PF23750">
    <property type="entry name" value="RsgI_M"/>
    <property type="match status" value="1"/>
</dbReference>
<dbReference type="InterPro" id="IPR055431">
    <property type="entry name" value="RsgI_M"/>
</dbReference>
<keyword evidence="2" id="KW-0812">Transmembrane</keyword>
<feature type="compositionally biased region" description="Pro residues" evidence="1">
    <location>
        <begin position="319"/>
        <end position="330"/>
    </location>
</feature>
<feature type="domain" description="Anti-sigma factor RsgI-like middle" evidence="3">
    <location>
        <begin position="89"/>
        <end position="222"/>
    </location>
</feature>
<feature type="region of interest" description="Disordered" evidence="1">
    <location>
        <begin position="264"/>
        <end position="381"/>
    </location>
</feature>
<evidence type="ECO:0000313" key="4">
    <source>
        <dbReference type="EMBL" id="UYO63629.1"/>
    </source>
</evidence>
<accession>A0ABY6HGJ0</accession>
<keyword evidence="2" id="KW-0472">Membrane</keyword>
<sequence length="381" mass="40890">MSTRKKLNIEAALSRSISQAPGLDFDKLAAIPVVKMTSHDTITRQTPAPAKTRSTSQRYFKPFSMAVAGALVMIVCITTWFGEFNSPESIIALDANQSIEIVTNKHKQILSVKAFDQEVQELLDEENLNQTNLEDSVGVIITAMIKNGYLDESQSVVMITVANQNTAKADDLATSLNQVIKDSATAENISATVVRQTVTPDSQAVTEAEQYSVSTGKLNVMKELIAADSSLTMETLAGMSLADLLTVSKEKAVDLTKVITVDEPEKETKEVTTPALETPVVTPPTTTTETTVNTNGTNKGSDKVSDPAAPVISETPTIPVEPDPEPPAPVEPVVIPPEKQPEAVDEEKNPLSEEKEPLSEADPIIEQPTSEPPTPETATGQ</sequence>